<feature type="transmembrane region" description="Helical" evidence="1">
    <location>
        <begin position="124"/>
        <end position="148"/>
    </location>
</feature>
<dbReference type="InterPro" id="IPR005804">
    <property type="entry name" value="FA_desaturase_dom"/>
</dbReference>
<sequence>MSFPELRAIPDRLNLLLLAGAAVVAGSLLHAASHASAWWQVLLAMVAFSFVGNTLFSLLHESVHGIFHSNRAMNEWGGRIAAAFFPTALTFQRIFHLRHHRNNRTEVEQFDYLRPHDNKLLKYLQWYCILTGLYWTASPLGMMMYLVWPGAFQMKALRSDDSRFAQQTAADAMLEGFDNAPSGRIRLEILFTLAVQAALFILSDATWQGWLLCYAAFAVNWSSLQYADHAWSELDVKEGAWNLKVNKVVQWLFLNYHHHKAHHQHPDVPWVHLHKHVDFTEPRPSFLRIYLNMWRGPRPMPEKPET</sequence>
<comment type="caution">
    <text evidence="3">The sequence shown here is derived from an EMBL/GenBank/DDBJ whole genome shotgun (WGS) entry which is preliminary data.</text>
</comment>
<keyword evidence="1" id="KW-1133">Transmembrane helix</keyword>
<organism evidence="3 4">
    <name type="scientific">Roseimicrobium gellanilyticum</name>
    <dbReference type="NCBI Taxonomy" id="748857"/>
    <lineage>
        <taxon>Bacteria</taxon>
        <taxon>Pseudomonadati</taxon>
        <taxon>Verrucomicrobiota</taxon>
        <taxon>Verrucomicrobiia</taxon>
        <taxon>Verrucomicrobiales</taxon>
        <taxon>Verrucomicrobiaceae</taxon>
        <taxon>Roseimicrobium</taxon>
    </lineage>
</organism>
<keyword evidence="1" id="KW-0812">Transmembrane</keyword>
<accession>A0A366HUU8</accession>
<dbReference type="OrthoDB" id="9769653at2"/>
<dbReference type="RefSeq" id="WP_113956222.1">
    <property type="nucleotide sequence ID" value="NZ_QNRR01000001.1"/>
</dbReference>
<keyword evidence="4" id="KW-1185">Reference proteome</keyword>
<protein>
    <submittedName>
        <fullName evidence="3">Fatty acid desaturase</fullName>
    </submittedName>
</protein>
<evidence type="ECO:0000256" key="1">
    <source>
        <dbReference type="SAM" id="Phobius"/>
    </source>
</evidence>
<dbReference type="GO" id="GO:0006629">
    <property type="term" value="P:lipid metabolic process"/>
    <property type="evidence" value="ECO:0007669"/>
    <property type="project" value="InterPro"/>
</dbReference>
<evidence type="ECO:0000313" key="3">
    <source>
        <dbReference type="EMBL" id="RBP47275.1"/>
    </source>
</evidence>
<feature type="transmembrane region" description="Helical" evidence="1">
    <location>
        <begin position="41"/>
        <end position="59"/>
    </location>
</feature>
<dbReference type="AlphaFoldDB" id="A0A366HUU8"/>
<dbReference type="EMBL" id="QNRR01000001">
    <property type="protein sequence ID" value="RBP47275.1"/>
    <property type="molecule type" value="Genomic_DNA"/>
</dbReference>
<dbReference type="Proteomes" id="UP000253426">
    <property type="component" value="Unassembled WGS sequence"/>
</dbReference>
<dbReference type="Pfam" id="PF00487">
    <property type="entry name" value="FA_desaturase"/>
    <property type="match status" value="1"/>
</dbReference>
<reference evidence="3 4" key="1">
    <citation type="submission" date="2018-06" db="EMBL/GenBank/DDBJ databases">
        <title>Genomic Encyclopedia of Type Strains, Phase IV (KMG-IV): sequencing the most valuable type-strain genomes for metagenomic binning, comparative biology and taxonomic classification.</title>
        <authorList>
            <person name="Goeker M."/>
        </authorList>
    </citation>
    <scope>NUCLEOTIDE SEQUENCE [LARGE SCALE GENOMIC DNA]</scope>
    <source>
        <strain evidence="3 4">DSM 25532</strain>
    </source>
</reference>
<evidence type="ECO:0000313" key="4">
    <source>
        <dbReference type="Proteomes" id="UP000253426"/>
    </source>
</evidence>
<gene>
    <name evidence="3" type="ORF">DES53_10172</name>
</gene>
<proteinExistence type="predicted"/>
<evidence type="ECO:0000259" key="2">
    <source>
        <dbReference type="Pfam" id="PF00487"/>
    </source>
</evidence>
<name>A0A366HUU8_9BACT</name>
<keyword evidence="1" id="KW-0472">Membrane</keyword>
<feature type="domain" description="Fatty acid desaturase" evidence="2">
    <location>
        <begin position="37"/>
        <end position="276"/>
    </location>
</feature>